<dbReference type="Gene3D" id="3.90.1570.10">
    <property type="entry name" value="tt1808, chain A"/>
    <property type="match status" value="1"/>
</dbReference>
<dbReference type="PANTHER" id="PTHR35400:SF3">
    <property type="entry name" value="SLL1072 PROTEIN"/>
    <property type="match status" value="1"/>
</dbReference>
<dbReference type="InterPro" id="IPR011335">
    <property type="entry name" value="Restrct_endonuc-II-like"/>
</dbReference>
<reference evidence="3" key="1">
    <citation type="journal article" date="2019" name="Int. J. Syst. Evol. Microbiol.">
        <title>The Global Catalogue of Microorganisms (GCM) 10K type strain sequencing project: providing services to taxonomists for standard genome sequencing and annotation.</title>
        <authorList>
            <consortium name="The Broad Institute Genomics Platform"/>
            <consortium name="The Broad Institute Genome Sequencing Center for Infectious Disease"/>
            <person name="Wu L."/>
            <person name="Ma J."/>
        </authorList>
    </citation>
    <scope>NUCLEOTIDE SEQUENCE [LARGE SCALE GENOMIC DNA]</scope>
    <source>
        <strain evidence="3">JCM 30846</strain>
    </source>
</reference>
<dbReference type="InterPro" id="IPR008538">
    <property type="entry name" value="Uma2"/>
</dbReference>
<sequence length="214" mass="23372">MPFLFGMLGWVMTDKETAMSALAAEPYALTGQGWGDTVRLWESTDAPEGCKVEIIEGIVTVAPPPSSDHNLIADLVQEVLYAVKPKDWGVYQTQGLTVPSKKGLYIPDLVVMDRADLAGRRSSIPADRAELVVEITSEANANHDRVAKVRGYAAAGVPLYLLLDSWHSARPTFTLYGEPEDGTYRTLLTGEFGERLTLPEPFDCDIDTSAFPVP</sequence>
<keyword evidence="3" id="KW-1185">Reference proteome</keyword>
<accession>A0ABP7F3Q3</accession>
<dbReference type="InterPro" id="IPR012296">
    <property type="entry name" value="Nuclease_put_TT1808"/>
</dbReference>
<dbReference type="Pfam" id="PF05685">
    <property type="entry name" value="Uma2"/>
    <property type="match status" value="1"/>
</dbReference>
<proteinExistence type="predicted"/>
<dbReference type="CDD" id="cd06260">
    <property type="entry name" value="DUF820-like"/>
    <property type="match status" value="1"/>
</dbReference>
<comment type="caution">
    <text evidence="2">The sequence shown here is derived from an EMBL/GenBank/DDBJ whole genome shotgun (WGS) entry which is preliminary data.</text>
</comment>
<dbReference type="EMBL" id="BAABEP010000018">
    <property type="protein sequence ID" value="GAA3730894.1"/>
    <property type="molecule type" value="Genomic_DNA"/>
</dbReference>
<gene>
    <name evidence="2" type="ORF">GCM10023082_30670</name>
</gene>
<dbReference type="SUPFAM" id="SSF52980">
    <property type="entry name" value="Restriction endonuclease-like"/>
    <property type="match status" value="1"/>
</dbReference>
<evidence type="ECO:0000259" key="1">
    <source>
        <dbReference type="Pfam" id="PF05685"/>
    </source>
</evidence>
<evidence type="ECO:0000313" key="3">
    <source>
        <dbReference type="Proteomes" id="UP001499884"/>
    </source>
</evidence>
<organism evidence="2 3">
    <name type="scientific">Streptomyces tremellae</name>
    <dbReference type="NCBI Taxonomy" id="1124239"/>
    <lineage>
        <taxon>Bacteria</taxon>
        <taxon>Bacillati</taxon>
        <taxon>Actinomycetota</taxon>
        <taxon>Actinomycetes</taxon>
        <taxon>Kitasatosporales</taxon>
        <taxon>Streptomycetaceae</taxon>
        <taxon>Streptomyces</taxon>
    </lineage>
</organism>
<dbReference type="PANTHER" id="PTHR35400">
    <property type="entry name" value="SLR1083 PROTEIN"/>
    <property type="match status" value="1"/>
</dbReference>
<evidence type="ECO:0000313" key="2">
    <source>
        <dbReference type="EMBL" id="GAA3730894.1"/>
    </source>
</evidence>
<protein>
    <recommendedName>
        <fullName evidence="1">Putative restriction endonuclease domain-containing protein</fullName>
    </recommendedName>
</protein>
<dbReference type="Proteomes" id="UP001499884">
    <property type="component" value="Unassembled WGS sequence"/>
</dbReference>
<feature type="domain" description="Putative restriction endonuclease" evidence="1">
    <location>
        <begin position="46"/>
        <end position="203"/>
    </location>
</feature>
<name>A0ABP7F3Q3_9ACTN</name>